<evidence type="ECO:0000313" key="2">
    <source>
        <dbReference type="EMBL" id="KAL0427504.1"/>
    </source>
</evidence>
<proteinExistence type="predicted"/>
<feature type="compositionally biased region" description="Polar residues" evidence="1">
    <location>
        <begin position="1"/>
        <end position="14"/>
    </location>
</feature>
<gene>
    <name evidence="2" type="ORF">Slati_2925200</name>
</gene>
<feature type="region of interest" description="Disordered" evidence="1">
    <location>
        <begin position="1"/>
        <end position="23"/>
    </location>
</feature>
<organism evidence="2">
    <name type="scientific">Sesamum latifolium</name>
    <dbReference type="NCBI Taxonomy" id="2727402"/>
    <lineage>
        <taxon>Eukaryota</taxon>
        <taxon>Viridiplantae</taxon>
        <taxon>Streptophyta</taxon>
        <taxon>Embryophyta</taxon>
        <taxon>Tracheophyta</taxon>
        <taxon>Spermatophyta</taxon>
        <taxon>Magnoliopsida</taxon>
        <taxon>eudicotyledons</taxon>
        <taxon>Gunneridae</taxon>
        <taxon>Pentapetalae</taxon>
        <taxon>asterids</taxon>
        <taxon>lamiids</taxon>
        <taxon>Lamiales</taxon>
        <taxon>Pedaliaceae</taxon>
        <taxon>Sesamum</taxon>
    </lineage>
</organism>
<evidence type="ECO:0000256" key="1">
    <source>
        <dbReference type="SAM" id="MobiDB-lite"/>
    </source>
</evidence>
<reference evidence="2" key="1">
    <citation type="submission" date="2020-06" db="EMBL/GenBank/DDBJ databases">
        <authorList>
            <person name="Li T."/>
            <person name="Hu X."/>
            <person name="Zhang T."/>
            <person name="Song X."/>
            <person name="Zhang H."/>
            <person name="Dai N."/>
            <person name="Sheng W."/>
            <person name="Hou X."/>
            <person name="Wei L."/>
        </authorList>
    </citation>
    <scope>NUCLEOTIDE SEQUENCE</scope>
    <source>
        <strain evidence="2">KEN1</strain>
        <tissue evidence="2">Leaf</tissue>
    </source>
</reference>
<dbReference type="EMBL" id="JACGWN010000010">
    <property type="protein sequence ID" value="KAL0427504.1"/>
    <property type="molecule type" value="Genomic_DNA"/>
</dbReference>
<name>A0AAW2VD78_9LAMI</name>
<dbReference type="AlphaFoldDB" id="A0AAW2VD78"/>
<sequence>MDKATSSQVASSASRELAGSRPRARWVRASLITDRELTGCELAWSRTGLVAGCELARSRARQLADS</sequence>
<accession>A0AAW2VD78</accession>
<comment type="caution">
    <text evidence="2">The sequence shown here is derived from an EMBL/GenBank/DDBJ whole genome shotgun (WGS) entry which is preliminary data.</text>
</comment>
<protein>
    <submittedName>
        <fullName evidence="2">Uncharacterized protein</fullName>
    </submittedName>
</protein>
<reference evidence="2" key="2">
    <citation type="journal article" date="2024" name="Plant">
        <title>Genomic evolution and insights into agronomic trait innovations of Sesamum species.</title>
        <authorList>
            <person name="Miao H."/>
            <person name="Wang L."/>
            <person name="Qu L."/>
            <person name="Liu H."/>
            <person name="Sun Y."/>
            <person name="Le M."/>
            <person name="Wang Q."/>
            <person name="Wei S."/>
            <person name="Zheng Y."/>
            <person name="Lin W."/>
            <person name="Duan Y."/>
            <person name="Cao H."/>
            <person name="Xiong S."/>
            <person name="Wang X."/>
            <person name="Wei L."/>
            <person name="Li C."/>
            <person name="Ma Q."/>
            <person name="Ju M."/>
            <person name="Zhao R."/>
            <person name="Li G."/>
            <person name="Mu C."/>
            <person name="Tian Q."/>
            <person name="Mei H."/>
            <person name="Zhang T."/>
            <person name="Gao T."/>
            <person name="Zhang H."/>
        </authorList>
    </citation>
    <scope>NUCLEOTIDE SEQUENCE</scope>
    <source>
        <strain evidence="2">KEN1</strain>
    </source>
</reference>